<dbReference type="GO" id="GO:0008237">
    <property type="term" value="F:metallopeptidase activity"/>
    <property type="evidence" value="ECO:0007669"/>
    <property type="project" value="UniProtKB-KW"/>
</dbReference>
<evidence type="ECO:0000256" key="5">
    <source>
        <dbReference type="ARBA" id="ARBA00023049"/>
    </source>
</evidence>
<keyword evidence="2" id="KW-0479">Metal-binding</keyword>
<dbReference type="PROSITE" id="PS50249">
    <property type="entry name" value="MPN"/>
    <property type="match status" value="1"/>
</dbReference>
<evidence type="ECO:0000313" key="7">
    <source>
        <dbReference type="EMBL" id="PWE16075.1"/>
    </source>
</evidence>
<dbReference type="GO" id="GO:0006508">
    <property type="term" value="P:proteolysis"/>
    <property type="evidence" value="ECO:0007669"/>
    <property type="project" value="UniProtKB-KW"/>
</dbReference>
<dbReference type="InterPro" id="IPR020891">
    <property type="entry name" value="UPF0758_CS"/>
</dbReference>
<reference evidence="7 8" key="2">
    <citation type="submission" date="2018-05" db="EMBL/GenBank/DDBJ databases">
        <authorList>
            <person name="Lanie J.A."/>
            <person name="Ng W.-L."/>
            <person name="Kazmierczak K.M."/>
            <person name="Andrzejewski T.M."/>
            <person name="Davidsen T.M."/>
            <person name="Wayne K.J."/>
            <person name="Tettelin H."/>
            <person name="Glass J.I."/>
            <person name="Rusch D."/>
            <person name="Podicherti R."/>
            <person name="Tsui H.-C.T."/>
            <person name="Winkler M.E."/>
        </authorList>
    </citation>
    <scope>NUCLEOTIDE SEQUENCE [LARGE SCALE GENOMIC DNA]</scope>
    <source>
        <strain evidence="7 8">YBY</strain>
    </source>
</reference>
<evidence type="ECO:0000256" key="2">
    <source>
        <dbReference type="ARBA" id="ARBA00022723"/>
    </source>
</evidence>
<dbReference type="PROSITE" id="PS01302">
    <property type="entry name" value="UPF0758"/>
    <property type="match status" value="1"/>
</dbReference>
<keyword evidence="3" id="KW-0378">Hydrolase</keyword>
<dbReference type="PANTHER" id="PTHR30471">
    <property type="entry name" value="DNA REPAIR PROTEIN RADC"/>
    <property type="match status" value="1"/>
</dbReference>
<evidence type="ECO:0000313" key="8">
    <source>
        <dbReference type="Proteomes" id="UP000245216"/>
    </source>
</evidence>
<protein>
    <submittedName>
        <fullName evidence="7">DNA repair protein RadC</fullName>
    </submittedName>
</protein>
<dbReference type="PANTHER" id="PTHR30471:SF6">
    <property type="entry name" value="UPF0758 PROTEIN VC_0510"/>
    <property type="match status" value="1"/>
</dbReference>
<proteinExistence type="predicted"/>
<name>A0A2U2BQ08_ALCFA</name>
<dbReference type="Proteomes" id="UP000245216">
    <property type="component" value="Unassembled WGS sequence"/>
</dbReference>
<dbReference type="SUPFAM" id="SSF102712">
    <property type="entry name" value="JAB1/MPN domain"/>
    <property type="match status" value="1"/>
</dbReference>
<dbReference type="NCBIfam" id="TIGR00608">
    <property type="entry name" value="radc"/>
    <property type="match status" value="1"/>
</dbReference>
<accession>A0A2U2BQ08</accession>
<dbReference type="STRING" id="511.UZ73_00110"/>
<evidence type="ECO:0000256" key="1">
    <source>
        <dbReference type="ARBA" id="ARBA00022670"/>
    </source>
</evidence>
<sequence length="185" mass="20176">MSSFNTSILPIAPSVYAQAAPEPAQLHVADAHGHYVLATPGQILEAAREAIVSLVPSGTPMSTPSIAERYAVARLAGLEHEVFAVFFLDNQLRLIQYREMFHGTLSQTAVYPREVVKEVLKNNAGAVILAHNHPSGKLEPSQVDRQLTERLKKALELIDVRVLDHLIVGPSADTTSYSFAERGDL</sequence>
<dbReference type="Gene3D" id="3.40.140.10">
    <property type="entry name" value="Cytidine Deaminase, domain 2"/>
    <property type="match status" value="1"/>
</dbReference>
<keyword evidence="4" id="KW-0862">Zinc</keyword>
<comment type="caution">
    <text evidence="7">The sequence shown here is derived from an EMBL/GenBank/DDBJ whole genome shotgun (WGS) entry which is preliminary data.</text>
</comment>
<dbReference type="GO" id="GO:0046872">
    <property type="term" value="F:metal ion binding"/>
    <property type="evidence" value="ECO:0007669"/>
    <property type="project" value="UniProtKB-KW"/>
</dbReference>
<dbReference type="InterPro" id="IPR001405">
    <property type="entry name" value="UPF0758"/>
</dbReference>
<dbReference type="CDD" id="cd08071">
    <property type="entry name" value="MPN_DUF2466"/>
    <property type="match status" value="1"/>
</dbReference>
<keyword evidence="5" id="KW-0482">Metalloprotease</keyword>
<dbReference type="RefSeq" id="WP_109088521.1">
    <property type="nucleotide sequence ID" value="NZ_QEXO01000001.1"/>
</dbReference>
<dbReference type="InterPro" id="IPR025657">
    <property type="entry name" value="RadC_JAB"/>
</dbReference>
<evidence type="ECO:0000259" key="6">
    <source>
        <dbReference type="PROSITE" id="PS50249"/>
    </source>
</evidence>
<dbReference type="InterPro" id="IPR037518">
    <property type="entry name" value="MPN"/>
</dbReference>
<keyword evidence="1" id="KW-0645">Protease</keyword>
<dbReference type="AlphaFoldDB" id="A0A2U2BQ08"/>
<feature type="domain" description="MPN" evidence="6">
    <location>
        <begin position="60"/>
        <end position="185"/>
    </location>
</feature>
<dbReference type="EMBL" id="QEXO01000001">
    <property type="protein sequence ID" value="PWE16075.1"/>
    <property type="molecule type" value="Genomic_DNA"/>
</dbReference>
<reference evidence="7 8" key="1">
    <citation type="submission" date="2018-05" db="EMBL/GenBank/DDBJ databases">
        <title>Genome Sequence of an Efficient Indole-Degrading Bacterium, Alcaligenes sp.YBY.</title>
        <authorList>
            <person name="Yang B."/>
        </authorList>
    </citation>
    <scope>NUCLEOTIDE SEQUENCE [LARGE SCALE GENOMIC DNA]</scope>
    <source>
        <strain evidence="7 8">YBY</strain>
    </source>
</reference>
<evidence type="ECO:0000256" key="3">
    <source>
        <dbReference type="ARBA" id="ARBA00022801"/>
    </source>
</evidence>
<gene>
    <name evidence="7" type="ORF">DF183_04945</name>
</gene>
<dbReference type="Pfam" id="PF04002">
    <property type="entry name" value="RadC"/>
    <property type="match status" value="1"/>
</dbReference>
<evidence type="ECO:0000256" key="4">
    <source>
        <dbReference type="ARBA" id="ARBA00022833"/>
    </source>
</evidence>
<organism evidence="7 8">
    <name type="scientific">Alcaligenes faecalis</name>
    <dbReference type="NCBI Taxonomy" id="511"/>
    <lineage>
        <taxon>Bacteria</taxon>
        <taxon>Pseudomonadati</taxon>
        <taxon>Pseudomonadota</taxon>
        <taxon>Betaproteobacteria</taxon>
        <taxon>Burkholderiales</taxon>
        <taxon>Alcaligenaceae</taxon>
        <taxon>Alcaligenes</taxon>
    </lineage>
</organism>